<dbReference type="AlphaFoldDB" id="A0A327NUT1"/>
<dbReference type="PANTHER" id="PTHR10030:SF37">
    <property type="entry name" value="ALPHA-L-FUCOSIDASE-RELATED"/>
    <property type="match status" value="1"/>
</dbReference>
<evidence type="ECO:0000256" key="5">
    <source>
        <dbReference type="ARBA" id="ARBA00022801"/>
    </source>
</evidence>
<dbReference type="Gene3D" id="3.20.20.80">
    <property type="entry name" value="Glycosidases"/>
    <property type="match status" value="1"/>
</dbReference>
<evidence type="ECO:0000256" key="2">
    <source>
        <dbReference type="ARBA" id="ARBA00007951"/>
    </source>
</evidence>
<reference evidence="11 12" key="1">
    <citation type="submission" date="2018-06" db="EMBL/GenBank/DDBJ databases">
        <title>Spirosoma sp. HMF3257 Genome sequencing and assembly.</title>
        <authorList>
            <person name="Kang H."/>
            <person name="Cha I."/>
            <person name="Kim H."/>
            <person name="Kang J."/>
            <person name="Joh K."/>
        </authorList>
    </citation>
    <scope>NUCLEOTIDE SEQUENCE [LARGE SCALE GENOMIC DNA]</scope>
    <source>
        <strain evidence="11 12">HMF3257</strain>
    </source>
</reference>
<evidence type="ECO:0000313" key="11">
    <source>
        <dbReference type="EMBL" id="RAI76578.1"/>
    </source>
</evidence>
<proteinExistence type="inferred from homology"/>
<sequence>MKTTYFRSRYFRWFLALMQVSGTVFAQHHSEQNHAHYVPPKDSLVSQKLAHWQDIKFGLLMHWGTYSKWGIVESWSLCPEDEGWCERRGPYAANWYEYKKAYENIRTTFNPTAFNPERWATAAKDAGMKYVVFTTKHHDGFCMFDTKQTDYKITDPKTAFSSNPRSNIAKEVFTAFRGKDFMIGAYFSKPDWHIPYYWDPYFPPKDRNVSYAPKKYPQKWQQFKDFTYNQIQELMTDYGKIDILWLDGGWVRPASTIDSTISWQRTIPYDQDIDMARIAGMGRRKQPGLLVVDRTVTGEFENYVTPEQSIPDSYMPIPWESCMTMGDSWSYIPKENFKSARKLIHTLVDIVAKNGNLLLNIAPSPDGDWHPEAYQRLQEIGAWLRVNGESIYGTKPVAPYRQKQWAYTGNGKTRYQTYLPTDQEAVPATITLNNVTQNKPTVKLLGYTKSLKASKTSEGLVVTLPEPARQLLATQPAWVFKLESAER</sequence>
<dbReference type="InterPro" id="IPR013780">
    <property type="entry name" value="Glyco_hydro_b"/>
</dbReference>
<feature type="domain" description="Alpha-L-fucosidase C-terminal" evidence="10">
    <location>
        <begin position="429"/>
        <end position="483"/>
    </location>
</feature>
<keyword evidence="6" id="KW-0326">Glycosidase</keyword>
<comment type="similarity">
    <text evidence="2">Belongs to the glycosyl hydrolase 29 family.</text>
</comment>
<feature type="chain" id="PRO_5016257858" description="alpha-L-fucosidase" evidence="8">
    <location>
        <begin position="27"/>
        <end position="487"/>
    </location>
</feature>
<dbReference type="InterPro" id="IPR000933">
    <property type="entry name" value="Glyco_hydro_29"/>
</dbReference>
<keyword evidence="4 8" id="KW-0732">Signal</keyword>
<evidence type="ECO:0000256" key="6">
    <source>
        <dbReference type="ARBA" id="ARBA00023295"/>
    </source>
</evidence>
<feature type="domain" description="Glycoside hydrolase family 29 N-terminal" evidence="9">
    <location>
        <begin position="25"/>
        <end position="389"/>
    </location>
</feature>
<dbReference type="GO" id="GO:0004560">
    <property type="term" value="F:alpha-L-fucosidase activity"/>
    <property type="evidence" value="ECO:0007669"/>
    <property type="project" value="InterPro"/>
</dbReference>
<evidence type="ECO:0000259" key="10">
    <source>
        <dbReference type="Pfam" id="PF16757"/>
    </source>
</evidence>
<keyword evidence="12" id="KW-1185">Reference proteome</keyword>
<protein>
    <recommendedName>
        <fullName evidence="3">alpha-L-fucosidase</fullName>
        <ecNumber evidence="3">3.2.1.51</ecNumber>
    </recommendedName>
</protein>
<dbReference type="GO" id="GO:0006004">
    <property type="term" value="P:fucose metabolic process"/>
    <property type="evidence" value="ECO:0007669"/>
    <property type="project" value="InterPro"/>
</dbReference>
<dbReference type="Gene3D" id="2.60.40.1180">
    <property type="entry name" value="Golgi alpha-mannosidase II"/>
    <property type="match status" value="1"/>
</dbReference>
<gene>
    <name evidence="11" type="ORF">HMF3257_24825</name>
</gene>
<evidence type="ECO:0000256" key="3">
    <source>
        <dbReference type="ARBA" id="ARBA00012662"/>
    </source>
</evidence>
<dbReference type="SUPFAM" id="SSF51445">
    <property type="entry name" value="(Trans)glycosidases"/>
    <property type="match status" value="1"/>
</dbReference>
<dbReference type="GO" id="GO:0016139">
    <property type="term" value="P:glycoside catabolic process"/>
    <property type="evidence" value="ECO:0007669"/>
    <property type="project" value="TreeGrafter"/>
</dbReference>
<evidence type="ECO:0000313" key="12">
    <source>
        <dbReference type="Proteomes" id="UP000249016"/>
    </source>
</evidence>
<dbReference type="Proteomes" id="UP000249016">
    <property type="component" value="Unassembled WGS sequence"/>
</dbReference>
<comment type="caution">
    <text evidence="11">The sequence shown here is derived from an EMBL/GenBank/DDBJ whole genome shotgun (WGS) entry which is preliminary data.</text>
</comment>
<evidence type="ECO:0000256" key="4">
    <source>
        <dbReference type="ARBA" id="ARBA00022729"/>
    </source>
</evidence>
<evidence type="ECO:0000256" key="8">
    <source>
        <dbReference type="SAM" id="SignalP"/>
    </source>
</evidence>
<evidence type="ECO:0000256" key="7">
    <source>
        <dbReference type="PIRSR" id="PIRSR001092-1"/>
    </source>
</evidence>
<dbReference type="Pfam" id="PF16757">
    <property type="entry name" value="Fucosidase_C"/>
    <property type="match status" value="1"/>
</dbReference>
<dbReference type="EC" id="3.2.1.51" evidence="3"/>
<name>A0A327NUT1_9BACT</name>
<dbReference type="SMART" id="SM00812">
    <property type="entry name" value="Alpha_L_fucos"/>
    <property type="match status" value="1"/>
</dbReference>
<evidence type="ECO:0000259" key="9">
    <source>
        <dbReference type="Pfam" id="PF01120"/>
    </source>
</evidence>
<dbReference type="InterPro" id="IPR031919">
    <property type="entry name" value="Fucosidase_C"/>
</dbReference>
<dbReference type="GO" id="GO:0005764">
    <property type="term" value="C:lysosome"/>
    <property type="evidence" value="ECO:0007669"/>
    <property type="project" value="TreeGrafter"/>
</dbReference>
<organism evidence="11 12">
    <name type="scientific">Spirosoma telluris</name>
    <dbReference type="NCBI Taxonomy" id="2183553"/>
    <lineage>
        <taxon>Bacteria</taxon>
        <taxon>Pseudomonadati</taxon>
        <taxon>Bacteroidota</taxon>
        <taxon>Cytophagia</taxon>
        <taxon>Cytophagales</taxon>
        <taxon>Cytophagaceae</taxon>
        <taxon>Spirosoma</taxon>
    </lineage>
</organism>
<feature type="site" description="May be important for catalysis" evidence="7">
    <location>
        <position position="322"/>
    </location>
</feature>
<dbReference type="PANTHER" id="PTHR10030">
    <property type="entry name" value="ALPHA-L-FUCOSIDASE"/>
    <property type="match status" value="1"/>
</dbReference>
<keyword evidence="5" id="KW-0378">Hydrolase</keyword>
<feature type="signal peptide" evidence="8">
    <location>
        <begin position="1"/>
        <end position="26"/>
    </location>
</feature>
<comment type="function">
    <text evidence="1">Alpha-L-fucosidase is responsible for hydrolyzing the alpha-1,6-linked fucose joined to the reducing-end N-acetylglucosamine of the carbohydrate moieties of glycoproteins.</text>
</comment>
<dbReference type="InterPro" id="IPR057739">
    <property type="entry name" value="Glyco_hydro_29_N"/>
</dbReference>
<dbReference type="OrthoDB" id="107551at2"/>
<dbReference type="EMBL" id="QLII01000001">
    <property type="protein sequence ID" value="RAI76578.1"/>
    <property type="molecule type" value="Genomic_DNA"/>
</dbReference>
<accession>A0A327NUT1</accession>
<dbReference type="InterPro" id="IPR017853">
    <property type="entry name" value="GH"/>
</dbReference>
<dbReference type="InterPro" id="IPR016286">
    <property type="entry name" value="FUC_metazoa-typ"/>
</dbReference>
<dbReference type="Pfam" id="PF01120">
    <property type="entry name" value="Alpha_L_fucos"/>
    <property type="match status" value="1"/>
</dbReference>
<evidence type="ECO:0000256" key="1">
    <source>
        <dbReference type="ARBA" id="ARBA00004071"/>
    </source>
</evidence>
<dbReference type="PIRSF" id="PIRSF001092">
    <property type="entry name" value="Alpha-L-fucosidase"/>
    <property type="match status" value="1"/>
</dbReference>